<comment type="similarity">
    <text evidence="1 6">Belongs to the Cob(I)alamin adenosyltransferase family.</text>
</comment>
<dbReference type="InterPro" id="IPR036451">
    <property type="entry name" value="CblAdoTrfase-like_sf"/>
</dbReference>
<dbReference type="InterPro" id="IPR016030">
    <property type="entry name" value="CblAdoTrfase-like"/>
</dbReference>
<dbReference type="RefSeq" id="WP_281794148.1">
    <property type="nucleotide sequence ID" value="NZ_BSDR01000001.1"/>
</dbReference>
<evidence type="ECO:0000256" key="1">
    <source>
        <dbReference type="ARBA" id="ARBA00007487"/>
    </source>
</evidence>
<dbReference type="PANTHER" id="PTHR12213:SF0">
    <property type="entry name" value="CORRINOID ADENOSYLTRANSFERASE MMAB"/>
    <property type="match status" value="1"/>
</dbReference>
<name>A0A9W6FSM0_9BACT</name>
<dbReference type="Proteomes" id="UP001144372">
    <property type="component" value="Unassembled WGS sequence"/>
</dbReference>
<sequence>MKIYTGTGDRGTTSLFSGERVPKSHDRLKAYGDLDELSSFLGLLAARLLREEKETVAQLQSIQGDLLSMGAWLATTPDSQSACVLTEMTDAPRRCVERSIDAMQERLEPLTQFILPGGHETAGLAHVARTVCRRAERDVVAMYSAMSEEERTPQVEEFLVYLNRLSDYLFVLARFCNVMHGVGDVLWSQ</sequence>
<evidence type="ECO:0000256" key="2">
    <source>
        <dbReference type="ARBA" id="ARBA00011233"/>
    </source>
</evidence>
<dbReference type="InterPro" id="IPR029499">
    <property type="entry name" value="PduO-typ"/>
</dbReference>
<dbReference type="Gene3D" id="1.20.1200.10">
    <property type="entry name" value="Cobalamin adenosyltransferase-like"/>
    <property type="match status" value="1"/>
</dbReference>
<comment type="caution">
    <text evidence="8">The sequence shown here is derived from an EMBL/GenBank/DDBJ whole genome shotgun (WGS) entry which is preliminary data.</text>
</comment>
<evidence type="ECO:0000259" key="7">
    <source>
        <dbReference type="Pfam" id="PF01923"/>
    </source>
</evidence>
<accession>A0A9W6FSM0</accession>
<dbReference type="EMBL" id="BSDR01000001">
    <property type="protein sequence ID" value="GLI34742.1"/>
    <property type="molecule type" value="Genomic_DNA"/>
</dbReference>
<comment type="subunit">
    <text evidence="2">Homotrimer.</text>
</comment>
<keyword evidence="5 6" id="KW-0067">ATP-binding</keyword>
<dbReference type="GO" id="GO:0009236">
    <property type="term" value="P:cobalamin biosynthetic process"/>
    <property type="evidence" value="ECO:0007669"/>
    <property type="project" value="UniProtKB-UniRule"/>
</dbReference>
<dbReference type="SUPFAM" id="SSF89028">
    <property type="entry name" value="Cobalamin adenosyltransferase-like"/>
    <property type="match status" value="1"/>
</dbReference>
<gene>
    <name evidence="8" type="ORF">DAMNIGENAA_21750</name>
</gene>
<dbReference type="GO" id="GO:0008817">
    <property type="term" value="F:corrinoid adenosyltransferase activity"/>
    <property type="evidence" value="ECO:0007669"/>
    <property type="project" value="UniProtKB-UniRule"/>
</dbReference>
<dbReference type="EC" id="2.5.1.17" evidence="6"/>
<dbReference type="PANTHER" id="PTHR12213">
    <property type="entry name" value="CORRINOID ADENOSYLTRANSFERASE"/>
    <property type="match status" value="1"/>
</dbReference>
<evidence type="ECO:0000256" key="5">
    <source>
        <dbReference type="ARBA" id="ARBA00022840"/>
    </source>
</evidence>
<dbReference type="GO" id="GO:0005524">
    <property type="term" value="F:ATP binding"/>
    <property type="evidence" value="ECO:0007669"/>
    <property type="project" value="UniProtKB-UniRule"/>
</dbReference>
<keyword evidence="4 6" id="KW-0547">Nucleotide-binding</keyword>
<feature type="domain" description="Cobalamin adenosyltransferase-like" evidence="7">
    <location>
        <begin position="3"/>
        <end position="176"/>
    </location>
</feature>
<comment type="catalytic activity">
    <reaction evidence="6">
        <text>2 cob(II)alamin + reduced [electron-transfer flavoprotein] + 2 ATP = 2 adenosylcob(III)alamin + 2 triphosphate + oxidized [electron-transfer flavoprotein] + 3 H(+)</text>
        <dbReference type="Rhea" id="RHEA:28671"/>
        <dbReference type="Rhea" id="RHEA-COMP:10685"/>
        <dbReference type="Rhea" id="RHEA-COMP:10686"/>
        <dbReference type="ChEBI" id="CHEBI:15378"/>
        <dbReference type="ChEBI" id="CHEBI:16304"/>
        <dbReference type="ChEBI" id="CHEBI:18036"/>
        <dbReference type="ChEBI" id="CHEBI:18408"/>
        <dbReference type="ChEBI" id="CHEBI:30616"/>
        <dbReference type="ChEBI" id="CHEBI:57692"/>
        <dbReference type="ChEBI" id="CHEBI:58307"/>
        <dbReference type="EC" id="2.5.1.17"/>
    </reaction>
</comment>
<reference evidence="8" key="1">
    <citation type="submission" date="2022-12" db="EMBL/GenBank/DDBJ databases">
        <title>Reference genome sequencing for broad-spectrum identification of bacterial and archaeal isolates by mass spectrometry.</title>
        <authorList>
            <person name="Sekiguchi Y."/>
            <person name="Tourlousse D.M."/>
        </authorList>
    </citation>
    <scope>NUCLEOTIDE SEQUENCE</scope>
    <source>
        <strain evidence="8">ASRB1</strain>
    </source>
</reference>
<evidence type="ECO:0000256" key="6">
    <source>
        <dbReference type="RuleBase" id="RU366026"/>
    </source>
</evidence>
<evidence type="ECO:0000256" key="4">
    <source>
        <dbReference type="ARBA" id="ARBA00022741"/>
    </source>
</evidence>
<comment type="pathway">
    <text evidence="6">Cofactor biosynthesis; adenosylcobalamin biosynthesis; adenosylcobalamin from cob(II)yrinate a,c-diamide: step 2/7.</text>
</comment>
<dbReference type="NCBIfam" id="TIGR00636">
    <property type="entry name" value="PduO_Nterm"/>
    <property type="match status" value="1"/>
</dbReference>
<keyword evidence="3 6" id="KW-0808">Transferase</keyword>
<keyword evidence="9" id="KW-1185">Reference proteome</keyword>
<comment type="catalytic activity">
    <reaction evidence="6">
        <text>2 cob(II)yrinate a,c diamide + reduced [electron-transfer flavoprotein] + 2 ATP = 2 adenosylcob(III)yrinate a,c-diamide + 2 triphosphate + oxidized [electron-transfer flavoprotein] + 3 H(+)</text>
        <dbReference type="Rhea" id="RHEA:11528"/>
        <dbReference type="Rhea" id="RHEA-COMP:10685"/>
        <dbReference type="Rhea" id="RHEA-COMP:10686"/>
        <dbReference type="ChEBI" id="CHEBI:15378"/>
        <dbReference type="ChEBI" id="CHEBI:18036"/>
        <dbReference type="ChEBI" id="CHEBI:30616"/>
        <dbReference type="ChEBI" id="CHEBI:57692"/>
        <dbReference type="ChEBI" id="CHEBI:58307"/>
        <dbReference type="ChEBI" id="CHEBI:58503"/>
        <dbReference type="ChEBI" id="CHEBI:58537"/>
        <dbReference type="EC" id="2.5.1.17"/>
    </reaction>
</comment>
<evidence type="ECO:0000313" key="9">
    <source>
        <dbReference type="Proteomes" id="UP001144372"/>
    </source>
</evidence>
<protein>
    <recommendedName>
        <fullName evidence="6">Corrinoid adenosyltransferase</fullName>
        <ecNumber evidence="6">2.5.1.17</ecNumber>
    </recommendedName>
    <alternativeName>
        <fullName evidence="6">Cob(II)alamin adenosyltransferase</fullName>
    </alternativeName>
    <alternativeName>
        <fullName evidence="6">Cob(II)yrinic acid a,c-diamide adenosyltransferase</fullName>
    </alternativeName>
    <alternativeName>
        <fullName evidence="6">Cobinamide/cobalamin adenosyltransferase</fullName>
    </alternativeName>
</protein>
<evidence type="ECO:0000313" key="8">
    <source>
        <dbReference type="EMBL" id="GLI34742.1"/>
    </source>
</evidence>
<dbReference type="Pfam" id="PF01923">
    <property type="entry name" value="Cob_adeno_trans"/>
    <property type="match status" value="1"/>
</dbReference>
<organism evidence="8 9">
    <name type="scientific">Desulforhabdus amnigena</name>
    <dbReference type="NCBI Taxonomy" id="40218"/>
    <lineage>
        <taxon>Bacteria</taxon>
        <taxon>Pseudomonadati</taxon>
        <taxon>Thermodesulfobacteriota</taxon>
        <taxon>Syntrophobacteria</taxon>
        <taxon>Syntrophobacterales</taxon>
        <taxon>Syntrophobacteraceae</taxon>
        <taxon>Desulforhabdus</taxon>
    </lineage>
</organism>
<proteinExistence type="inferred from homology"/>
<keyword evidence="6" id="KW-0169">Cobalamin biosynthesis</keyword>
<evidence type="ECO:0000256" key="3">
    <source>
        <dbReference type="ARBA" id="ARBA00022679"/>
    </source>
</evidence>
<dbReference type="AlphaFoldDB" id="A0A9W6FSM0"/>
<dbReference type="FunFam" id="1.20.1200.10:FF:000001">
    <property type="entry name" value="Cob(I)yrinic acid a,c-diamide adenosyltransferase"/>
    <property type="match status" value="1"/>
</dbReference>